<proteinExistence type="predicted"/>
<organism evidence="2 3">
    <name type="scientific">Streptomyces durbertensis</name>
    <dbReference type="NCBI Taxonomy" id="2448886"/>
    <lineage>
        <taxon>Bacteria</taxon>
        <taxon>Bacillati</taxon>
        <taxon>Actinomycetota</taxon>
        <taxon>Actinomycetes</taxon>
        <taxon>Kitasatosporales</taxon>
        <taxon>Streptomycetaceae</taxon>
        <taxon>Streptomyces</taxon>
    </lineage>
</organism>
<dbReference type="Proteomes" id="UP000766698">
    <property type="component" value="Unassembled WGS sequence"/>
</dbReference>
<dbReference type="EMBL" id="WMLF01000543">
    <property type="protein sequence ID" value="MBB1246592.1"/>
    <property type="molecule type" value="Genomic_DNA"/>
</dbReference>
<comment type="caution">
    <text evidence="2">The sequence shown here is derived from an EMBL/GenBank/DDBJ whole genome shotgun (WGS) entry which is preliminary data.</text>
</comment>
<feature type="region of interest" description="Disordered" evidence="1">
    <location>
        <begin position="308"/>
        <end position="335"/>
    </location>
</feature>
<feature type="compositionally biased region" description="Low complexity" evidence="1">
    <location>
        <begin position="152"/>
        <end position="188"/>
    </location>
</feature>
<feature type="compositionally biased region" description="Basic and acidic residues" evidence="1">
    <location>
        <begin position="136"/>
        <end position="151"/>
    </location>
</feature>
<feature type="region of interest" description="Disordered" evidence="1">
    <location>
        <begin position="1"/>
        <end position="29"/>
    </location>
</feature>
<feature type="compositionally biased region" description="Gly residues" evidence="1">
    <location>
        <begin position="19"/>
        <end position="28"/>
    </location>
</feature>
<name>A0ABR6EMM5_9ACTN</name>
<gene>
    <name evidence="2" type="ORF">GL263_24025</name>
</gene>
<sequence length="335" mass="35146">MGEQQLSARARASSVVRGGRTGGFGGGVTHVRHRHRERFTVVGNHLAQHRKLSLTAIGVAVHIQSLPDGARVDIRSLAARFPEGEIRIASALRELEAHGYLTRTRHRAPSGRIVTRTVYHHRPGTQGRPGGEEQEPVPRRGGGDEVGREGHGAAAAAPAAAAEAGPTAGAVEPPPVRGVEPVGAAQPVRPQPLPQPKPREADDGRLRLAASALRGLRGDAPALLLTEADVRRLAPAAAAWLERGTPPEVLRHALTTDLPQPLRRPAALVAHRLAALLPAATAAPPRPSASRPVPLQNCDGCDRAYRATRPGGRCGDCRRRTTEPPGTASTADGGG</sequence>
<accession>A0ABR6EMM5</accession>
<evidence type="ECO:0008006" key="4">
    <source>
        <dbReference type="Google" id="ProtNLM"/>
    </source>
</evidence>
<protein>
    <recommendedName>
        <fullName evidence="4">DNA-binding protein</fullName>
    </recommendedName>
</protein>
<evidence type="ECO:0000256" key="1">
    <source>
        <dbReference type="SAM" id="MobiDB-lite"/>
    </source>
</evidence>
<feature type="region of interest" description="Disordered" evidence="1">
    <location>
        <begin position="106"/>
        <end position="203"/>
    </location>
</feature>
<evidence type="ECO:0000313" key="3">
    <source>
        <dbReference type="Proteomes" id="UP000766698"/>
    </source>
</evidence>
<keyword evidence="3" id="KW-1185">Reference proteome</keyword>
<reference evidence="3" key="1">
    <citation type="journal article" date="2020" name="Syst. Appl. Microbiol.">
        <title>Streptomyces alkaliterrae sp. nov., isolated from an alkaline soil, and emended descriptions of Streptomyces alkaliphilus, Streptomyces calidiresistens and Streptomyces durbertensis.</title>
        <authorList>
            <person name="Swiecimska M."/>
            <person name="Golinska P."/>
            <person name="Nouioui I."/>
            <person name="Wypij M."/>
            <person name="Rai M."/>
            <person name="Sangal V."/>
            <person name="Goodfellow M."/>
        </authorList>
    </citation>
    <scope>NUCLEOTIDE SEQUENCE [LARGE SCALE GENOMIC DNA]</scope>
    <source>
        <strain evidence="3">DSM 104538</strain>
    </source>
</reference>
<evidence type="ECO:0000313" key="2">
    <source>
        <dbReference type="EMBL" id="MBB1246592.1"/>
    </source>
</evidence>